<dbReference type="AlphaFoldDB" id="K1X750"/>
<dbReference type="CDD" id="cd00067">
    <property type="entry name" value="GAL4"/>
    <property type="match status" value="1"/>
</dbReference>
<dbReference type="InParanoid" id="K1X750"/>
<proteinExistence type="predicted"/>
<dbReference type="InterPro" id="IPR001138">
    <property type="entry name" value="Zn2Cys6_DnaBD"/>
</dbReference>
<dbReference type="GO" id="GO:0000981">
    <property type="term" value="F:DNA-binding transcription factor activity, RNA polymerase II-specific"/>
    <property type="evidence" value="ECO:0007669"/>
    <property type="project" value="InterPro"/>
</dbReference>
<evidence type="ECO:0000313" key="3">
    <source>
        <dbReference type="EMBL" id="EKD20921.1"/>
    </source>
</evidence>
<feature type="region of interest" description="Disordered" evidence="2">
    <location>
        <begin position="66"/>
        <end position="140"/>
    </location>
</feature>
<dbReference type="SUPFAM" id="SSF57701">
    <property type="entry name" value="Zn2/Cys6 DNA-binding domain"/>
    <property type="match status" value="1"/>
</dbReference>
<dbReference type="KEGG" id="mbe:MBM_00034"/>
<organism evidence="3 4">
    <name type="scientific">Marssonina brunnea f. sp. multigermtubi (strain MB_m1)</name>
    <name type="common">Marssonina leaf spot fungus</name>
    <dbReference type="NCBI Taxonomy" id="1072389"/>
    <lineage>
        <taxon>Eukaryota</taxon>
        <taxon>Fungi</taxon>
        <taxon>Dikarya</taxon>
        <taxon>Ascomycota</taxon>
        <taxon>Pezizomycotina</taxon>
        <taxon>Leotiomycetes</taxon>
        <taxon>Helotiales</taxon>
        <taxon>Drepanopezizaceae</taxon>
        <taxon>Drepanopeziza</taxon>
    </lineage>
</organism>
<keyword evidence="1" id="KW-0539">Nucleus</keyword>
<gene>
    <name evidence="3" type="ORF">MBM_00034</name>
</gene>
<dbReference type="InterPro" id="IPR036864">
    <property type="entry name" value="Zn2-C6_fun-type_DNA-bd_sf"/>
</dbReference>
<reference evidence="3 4" key="1">
    <citation type="journal article" date="2012" name="BMC Genomics">
        <title>Sequencing the genome of Marssonina brunnea reveals fungus-poplar co-evolution.</title>
        <authorList>
            <person name="Zhu S."/>
            <person name="Cao Y.-Z."/>
            <person name="Jiang C."/>
            <person name="Tan B.-Y."/>
            <person name="Wang Z."/>
            <person name="Feng S."/>
            <person name="Zhang L."/>
            <person name="Su X.-H."/>
            <person name="Brejova B."/>
            <person name="Vinar T."/>
            <person name="Xu M."/>
            <person name="Wang M.-X."/>
            <person name="Zhang S.-G."/>
            <person name="Huang M.-R."/>
            <person name="Wu R."/>
            <person name="Zhou Y."/>
        </authorList>
    </citation>
    <scope>NUCLEOTIDE SEQUENCE [LARGE SCALE GENOMIC DNA]</scope>
    <source>
        <strain evidence="3 4">MB_m1</strain>
    </source>
</reference>
<dbReference type="EMBL" id="JH921428">
    <property type="protein sequence ID" value="EKD20921.1"/>
    <property type="molecule type" value="Genomic_DNA"/>
</dbReference>
<accession>K1X750</accession>
<dbReference type="HOGENOM" id="CLU_918531_0_0_1"/>
<name>K1X750_MARBU</name>
<evidence type="ECO:0000313" key="4">
    <source>
        <dbReference type="Proteomes" id="UP000006753"/>
    </source>
</evidence>
<dbReference type="GO" id="GO:0008270">
    <property type="term" value="F:zinc ion binding"/>
    <property type="evidence" value="ECO:0007669"/>
    <property type="project" value="InterPro"/>
</dbReference>
<feature type="compositionally biased region" description="Basic residues" evidence="2">
    <location>
        <begin position="82"/>
        <end position="94"/>
    </location>
</feature>
<feature type="compositionally biased region" description="Low complexity" evidence="2">
    <location>
        <begin position="95"/>
        <end position="117"/>
    </location>
</feature>
<evidence type="ECO:0000256" key="1">
    <source>
        <dbReference type="ARBA" id="ARBA00023242"/>
    </source>
</evidence>
<protein>
    <submittedName>
        <fullName evidence="3">Fungal specific transcription factor</fullName>
    </submittedName>
</protein>
<evidence type="ECO:0000256" key="2">
    <source>
        <dbReference type="SAM" id="MobiDB-lite"/>
    </source>
</evidence>
<dbReference type="Proteomes" id="UP000006753">
    <property type="component" value="Unassembled WGS sequence"/>
</dbReference>
<sequence length="303" mass="33387">MQNKQRMDESCLSILVKLGDFGEDDDLDLGRAHGPKGYFEGISKGFPGSDFAISIFGRRRKRILRHAGQKSRVEKAASSTVTRRKQRGSKHRRSPCSSASEFPSQSSSRRQYQASISMQHAARSTQLHRHPIDGHPGRCENLSDTARALGIAAMKRARNEIDSLIEANHVGEVTAGLPKISRKVHACTECQARKIKCDVGPGKAICTRWKSTIEGDSKCLQRAVSKILDVLDLPSLESFHRPTQLVQVVSPDPVIEQLQESRTTRTAVMAMTREHSLDPESKMNDALVSAPMGSVYEVANSGT</sequence>
<keyword evidence="4" id="KW-1185">Reference proteome</keyword>